<dbReference type="InterPro" id="IPR058347">
    <property type="entry name" value="DUF8034"/>
</dbReference>
<organism evidence="1 2">
    <name type="scientific">SAR324 cluster bacterium</name>
    <dbReference type="NCBI Taxonomy" id="2024889"/>
    <lineage>
        <taxon>Bacteria</taxon>
        <taxon>Deltaproteobacteria</taxon>
        <taxon>SAR324 cluster</taxon>
    </lineage>
</organism>
<protein>
    <submittedName>
        <fullName evidence="1">Uncharacterized protein</fullName>
    </submittedName>
</protein>
<sequence>MKTIEFADKGPSEIPDWAIRQRYLIDTMNQAAPIYQQRYTNDDGTFVWRENWPGMDGSDDGYESYHNWPLFYALGGSEHVHEQSRFLWNSVTKQFTDYGQIYREFDGYYDWMHHGESSLYIYYFGLANPSVNRDRARAIRFAGFYMNENLALSHPELSHSVENKKNLNHPTLSNWDPAKKMIRSPINGSKGPRFINTKEDWCTHRWILSKYITPYQDLDIPTTLLPMPDGEMVYKADWNNDKVFETILEALNQRTMMCDVPLNLTATSLITNAYLYTNESKYKSWVLDYVEAWSDKIKINGGICPDNIGPNGIIGETMNGKWWGGYYGWRWPHGLNTIIEPLTIAAMNAVLLTGDYNYLDIPRGQLLKLMDLGRTENGQLLVPHRYTDEGWTSFKPLAPKHIAHIWYMSMNQKDYELMNQFPDSKSTWHQVQPGRGKGDDIHFGPWFCYIDKRNPNYPNLILQEQLSEVFRRMEKIRNDTGDPEEWDVHHWQNVNPIHTEGLLQLTCGGPQVIYHGGLLHVRLRFFDLTQNRPGLPCDVAALVSDLESSSTTLELVNTSSVVEKTLIMQAGAFGEHKFTDIQDLDLSNNTYSVNSKEVKIILKPGRTVRLKLGYKRYCNNPSYDQPLNC</sequence>
<accession>A0A2D6YLE1</accession>
<comment type="caution">
    <text evidence="1">The sequence shown here is derived from an EMBL/GenBank/DDBJ whole genome shotgun (WGS) entry which is preliminary data.</text>
</comment>
<evidence type="ECO:0000313" key="2">
    <source>
        <dbReference type="Proteomes" id="UP000226525"/>
    </source>
</evidence>
<dbReference type="EMBL" id="NZEX01000125">
    <property type="protein sequence ID" value="MAH63952.1"/>
    <property type="molecule type" value="Genomic_DNA"/>
</dbReference>
<reference evidence="2" key="1">
    <citation type="submission" date="2017-09" db="EMBL/GenBank/DDBJ databases">
        <title>The Reconstruction of 2,631 Draft Metagenome-Assembled Genomes from the Global Oceans.</title>
        <authorList>
            <person name="Tully B.J."/>
            <person name="Graham E.D."/>
            <person name="Heidelberg J.F."/>
        </authorList>
    </citation>
    <scope>NUCLEOTIDE SEQUENCE [LARGE SCALE GENOMIC DNA]</scope>
</reference>
<proteinExistence type="predicted"/>
<dbReference type="AlphaFoldDB" id="A0A2D6YLE1"/>
<dbReference type="Proteomes" id="UP000226525">
    <property type="component" value="Unassembled WGS sequence"/>
</dbReference>
<gene>
    <name evidence="1" type="ORF">CMN54_11005</name>
</gene>
<name>A0A2D6YLE1_9DELT</name>
<evidence type="ECO:0000313" key="1">
    <source>
        <dbReference type="EMBL" id="MAH63952.1"/>
    </source>
</evidence>
<dbReference type="Pfam" id="PF26099">
    <property type="entry name" value="DUF8034"/>
    <property type="match status" value="1"/>
</dbReference>